<evidence type="ECO:0000256" key="1">
    <source>
        <dbReference type="ARBA" id="ARBA00004533"/>
    </source>
</evidence>
<feature type="transmembrane region" description="Helical" evidence="7">
    <location>
        <begin position="165"/>
        <end position="185"/>
    </location>
</feature>
<evidence type="ECO:0000313" key="8">
    <source>
        <dbReference type="EMBL" id="TWB31822.1"/>
    </source>
</evidence>
<gene>
    <name evidence="8" type="ORF">FBZ88_101192</name>
</gene>
<evidence type="ECO:0000256" key="6">
    <source>
        <dbReference type="ARBA" id="ARBA00023136"/>
    </source>
</evidence>
<keyword evidence="3" id="KW-0997">Cell inner membrane</keyword>
<protein>
    <submittedName>
        <fullName evidence="8">Paraquat-inducible protein A</fullName>
    </submittedName>
</protein>
<name>A0A560GD30_9PROT</name>
<sequence>MSAAPTTSSSEARVTTAAQAGLVACPHCHLVCRDTAAPDGSRHGHGEGRVRCPRCAGRLHPRKVDSLSRTWALLIAAAILYIPANAFPVMQTSTLLSTQSDTILSGILYFWNTGSPELAVLIFTVSILVPLLKLATLSTLAVSIQRGARGRADQRARLYRIIEFVGRWSMLDVFVVALMVGLVHFQGLAVIQAGPGAAAFGAVVVLTMLAAHSFDPRMIWDRAHRPRRGRDPKKRLAFGTRHG</sequence>
<comment type="subcellular location">
    <subcellularLocation>
        <location evidence="1">Cell inner membrane</location>
    </subcellularLocation>
</comment>
<keyword evidence="6 7" id="KW-0472">Membrane</keyword>
<evidence type="ECO:0000256" key="5">
    <source>
        <dbReference type="ARBA" id="ARBA00022989"/>
    </source>
</evidence>
<dbReference type="PANTHER" id="PTHR30462:SF3">
    <property type="entry name" value="INTERMEMBRANE TRANSPORT PROTEIN PQIA"/>
    <property type="match status" value="1"/>
</dbReference>
<keyword evidence="5 7" id="KW-1133">Transmembrane helix</keyword>
<dbReference type="AlphaFoldDB" id="A0A560GD30"/>
<feature type="transmembrane region" description="Helical" evidence="7">
    <location>
        <begin position="118"/>
        <end position="144"/>
    </location>
</feature>
<proteinExistence type="predicted"/>
<keyword evidence="4 7" id="KW-0812">Transmembrane</keyword>
<evidence type="ECO:0000256" key="7">
    <source>
        <dbReference type="SAM" id="Phobius"/>
    </source>
</evidence>
<dbReference type="Proteomes" id="UP000316545">
    <property type="component" value="Unassembled WGS sequence"/>
</dbReference>
<dbReference type="EMBL" id="VITO01000001">
    <property type="protein sequence ID" value="TWB31822.1"/>
    <property type="molecule type" value="Genomic_DNA"/>
</dbReference>
<comment type="caution">
    <text evidence="8">The sequence shown here is derived from an EMBL/GenBank/DDBJ whole genome shotgun (WGS) entry which is preliminary data.</text>
</comment>
<dbReference type="PANTHER" id="PTHR30462">
    <property type="entry name" value="INTERMEMBRANE TRANSPORT PROTEIN PQIB-RELATED"/>
    <property type="match status" value="1"/>
</dbReference>
<dbReference type="InterPro" id="IPR051800">
    <property type="entry name" value="PqiA-PqiB_transport"/>
</dbReference>
<evidence type="ECO:0000256" key="4">
    <source>
        <dbReference type="ARBA" id="ARBA00022692"/>
    </source>
</evidence>
<evidence type="ECO:0000256" key="3">
    <source>
        <dbReference type="ARBA" id="ARBA00022519"/>
    </source>
</evidence>
<keyword evidence="9" id="KW-1185">Reference proteome</keyword>
<dbReference type="InterPro" id="IPR007498">
    <property type="entry name" value="PqiA-like"/>
</dbReference>
<reference evidence="8 9" key="1">
    <citation type="submission" date="2019-06" db="EMBL/GenBank/DDBJ databases">
        <title>Genomic Encyclopedia of Type Strains, Phase IV (KMG-V): Genome sequencing to study the core and pangenomes of soil and plant-associated prokaryotes.</title>
        <authorList>
            <person name="Whitman W."/>
        </authorList>
    </citation>
    <scope>NUCLEOTIDE SEQUENCE [LARGE SCALE GENOMIC DNA]</scope>
    <source>
        <strain evidence="8 9">BR 11865</strain>
    </source>
</reference>
<dbReference type="GO" id="GO:0005886">
    <property type="term" value="C:plasma membrane"/>
    <property type="evidence" value="ECO:0007669"/>
    <property type="project" value="UniProtKB-SubCell"/>
</dbReference>
<accession>A0A560GD30</accession>
<organism evidence="8 9">
    <name type="scientific">Nitrospirillum amazonense</name>
    <dbReference type="NCBI Taxonomy" id="28077"/>
    <lineage>
        <taxon>Bacteria</taxon>
        <taxon>Pseudomonadati</taxon>
        <taxon>Pseudomonadota</taxon>
        <taxon>Alphaproteobacteria</taxon>
        <taxon>Rhodospirillales</taxon>
        <taxon>Azospirillaceae</taxon>
        <taxon>Nitrospirillum</taxon>
    </lineage>
</organism>
<evidence type="ECO:0000256" key="2">
    <source>
        <dbReference type="ARBA" id="ARBA00022475"/>
    </source>
</evidence>
<dbReference type="RefSeq" id="WP_145614992.1">
    <property type="nucleotide sequence ID" value="NZ_JAYNFR010000017.1"/>
</dbReference>
<feature type="transmembrane region" description="Helical" evidence="7">
    <location>
        <begin position="197"/>
        <end position="220"/>
    </location>
</feature>
<keyword evidence="2" id="KW-1003">Cell membrane</keyword>
<dbReference type="Pfam" id="PF04403">
    <property type="entry name" value="PqiA"/>
    <property type="match status" value="1"/>
</dbReference>
<feature type="transmembrane region" description="Helical" evidence="7">
    <location>
        <begin position="71"/>
        <end position="90"/>
    </location>
</feature>
<evidence type="ECO:0000313" key="9">
    <source>
        <dbReference type="Proteomes" id="UP000316545"/>
    </source>
</evidence>